<keyword evidence="2" id="KW-0472">Membrane</keyword>
<protein>
    <recommendedName>
        <fullName evidence="3">LppM domain-containing protein</fullName>
    </recommendedName>
</protein>
<proteinExistence type="predicted"/>
<reference evidence="4 5" key="1">
    <citation type="submission" date="2018-06" db="EMBL/GenBank/DDBJ databases">
        <title>Phytoactinopolyspora halophila sp. nov., a novel halophilic actinomycete isolated from a saline soil in China.</title>
        <authorList>
            <person name="Tang S.-K."/>
        </authorList>
    </citation>
    <scope>NUCLEOTIDE SEQUENCE [LARGE SCALE GENOMIC DNA]</scope>
    <source>
        <strain evidence="4 5">YIM 96934</strain>
    </source>
</reference>
<comment type="caution">
    <text evidence="4">The sequence shown here is derived from an EMBL/GenBank/DDBJ whole genome shotgun (WGS) entry which is preliminary data.</text>
</comment>
<feature type="domain" description="LppM" evidence="3">
    <location>
        <begin position="16"/>
        <end position="188"/>
    </location>
</feature>
<dbReference type="EMBL" id="QMIG01000009">
    <property type="protein sequence ID" value="RAW14165.1"/>
    <property type="molecule type" value="Genomic_DNA"/>
</dbReference>
<evidence type="ECO:0000313" key="4">
    <source>
        <dbReference type="EMBL" id="RAW14165.1"/>
    </source>
</evidence>
<evidence type="ECO:0000256" key="2">
    <source>
        <dbReference type="SAM" id="Phobius"/>
    </source>
</evidence>
<gene>
    <name evidence="4" type="ORF">DPM12_10910</name>
</gene>
<organism evidence="4 5">
    <name type="scientific">Phytoactinopolyspora halophila</name>
    <dbReference type="NCBI Taxonomy" id="1981511"/>
    <lineage>
        <taxon>Bacteria</taxon>
        <taxon>Bacillati</taxon>
        <taxon>Actinomycetota</taxon>
        <taxon>Actinomycetes</taxon>
        <taxon>Jiangellales</taxon>
        <taxon>Jiangellaceae</taxon>
        <taxon>Phytoactinopolyspora</taxon>
    </lineage>
</organism>
<dbReference type="Pfam" id="PF21946">
    <property type="entry name" value="LppM"/>
    <property type="match status" value="1"/>
</dbReference>
<dbReference type="AlphaFoldDB" id="A0A329QP72"/>
<dbReference type="InterPro" id="IPR053807">
    <property type="entry name" value="LppM"/>
</dbReference>
<keyword evidence="5" id="KW-1185">Reference proteome</keyword>
<evidence type="ECO:0000313" key="5">
    <source>
        <dbReference type="Proteomes" id="UP000250462"/>
    </source>
</evidence>
<feature type="compositionally biased region" description="Acidic residues" evidence="1">
    <location>
        <begin position="287"/>
        <end position="296"/>
    </location>
</feature>
<evidence type="ECO:0000259" key="3">
    <source>
        <dbReference type="Pfam" id="PF21946"/>
    </source>
</evidence>
<dbReference type="Proteomes" id="UP000250462">
    <property type="component" value="Unassembled WGS sequence"/>
</dbReference>
<keyword evidence="2" id="KW-1133">Transmembrane helix</keyword>
<accession>A0A329QP72</accession>
<sequence length="327" mass="33652">MVGAAGLALTLSACFKMDVDLELNTDDTVDGSMVVAVSSEFRDMAETMGEDVDMLDEMFGEGFGGVEEEAPDYASIEPYDDGEFMGQEIVFDEAPLSEFEGGEAEGLSIVRDGEEFVVEGAMDMTDADPEAGQMEDLPPGMADQMDIDARVSITFPGEVLDHNGSLDGTTVTWEPQIGESNEIFARAEDSGAGGGFPVWLWIVIGVVVVAGIATLLFVLFRNKGEPAPAATGGDVPPPASTGAGTPAPAADAGASTTAAAASAPPAPSTDESVPPPPSEPAVSNGSEESDELDDSAESAQSAESAESDDAQDRTEPGSDAPESPESR</sequence>
<feature type="transmembrane region" description="Helical" evidence="2">
    <location>
        <begin position="198"/>
        <end position="220"/>
    </location>
</feature>
<feature type="compositionally biased region" description="Low complexity" evidence="1">
    <location>
        <begin position="240"/>
        <end position="272"/>
    </location>
</feature>
<name>A0A329QP72_9ACTN</name>
<evidence type="ECO:0000256" key="1">
    <source>
        <dbReference type="SAM" id="MobiDB-lite"/>
    </source>
</evidence>
<feature type="region of interest" description="Disordered" evidence="1">
    <location>
        <begin position="228"/>
        <end position="327"/>
    </location>
</feature>
<keyword evidence="2" id="KW-0812">Transmembrane</keyword>